<comment type="caution">
    <text evidence="18">The sequence shown here is derived from an EMBL/GenBank/DDBJ whole genome shotgun (WGS) entry which is preliminary data.</text>
</comment>
<evidence type="ECO:0000259" key="17">
    <source>
        <dbReference type="PROSITE" id="PS50979"/>
    </source>
</evidence>
<evidence type="ECO:0000259" key="15">
    <source>
        <dbReference type="PROSITE" id="PS50968"/>
    </source>
</evidence>
<dbReference type="SUPFAM" id="SSF56059">
    <property type="entry name" value="Glutathione synthetase ATP-binding domain-like"/>
    <property type="match status" value="1"/>
</dbReference>
<dbReference type="Pfam" id="PF02786">
    <property type="entry name" value="CPSase_L_D2"/>
    <property type="match status" value="1"/>
</dbReference>
<dbReference type="InterPro" id="IPR000089">
    <property type="entry name" value="Biotin_lipoyl"/>
</dbReference>
<reference evidence="18 19" key="1">
    <citation type="submission" date="2023-09" db="EMBL/GenBank/DDBJ databases">
        <title>Xinfangfangia sedmenti sp. nov., isolated the sedment.</title>
        <authorList>
            <person name="Xu L."/>
        </authorList>
    </citation>
    <scope>NUCLEOTIDE SEQUENCE [LARGE SCALE GENOMIC DNA]</scope>
    <source>
        <strain evidence="18 19">LG-4</strain>
    </source>
</reference>
<proteinExistence type="predicted"/>
<keyword evidence="19" id="KW-1185">Reference proteome</keyword>
<evidence type="ECO:0000313" key="19">
    <source>
        <dbReference type="Proteomes" id="UP001247754"/>
    </source>
</evidence>
<evidence type="ECO:0000259" key="16">
    <source>
        <dbReference type="PROSITE" id="PS50975"/>
    </source>
</evidence>
<dbReference type="InterPro" id="IPR011053">
    <property type="entry name" value="Single_hybrid_motif"/>
</dbReference>
<dbReference type="InterPro" id="IPR016185">
    <property type="entry name" value="PreATP-grasp_dom_sf"/>
</dbReference>
<evidence type="ECO:0000256" key="8">
    <source>
        <dbReference type="ARBA" id="ARBA00022842"/>
    </source>
</evidence>
<evidence type="ECO:0000256" key="9">
    <source>
        <dbReference type="ARBA" id="ARBA00022963"/>
    </source>
</evidence>
<feature type="domain" description="Biotin carboxylation" evidence="17">
    <location>
        <begin position="1"/>
        <end position="451"/>
    </location>
</feature>
<dbReference type="Proteomes" id="UP001247754">
    <property type="component" value="Unassembled WGS sequence"/>
</dbReference>
<dbReference type="InterPro" id="IPR005481">
    <property type="entry name" value="BC-like_N"/>
</dbReference>
<organism evidence="18 19">
    <name type="scientific">Ruixingdingia sedimenti</name>
    <dbReference type="NCBI Taxonomy" id="3073604"/>
    <lineage>
        <taxon>Bacteria</taxon>
        <taxon>Pseudomonadati</taxon>
        <taxon>Pseudomonadota</taxon>
        <taxon>Alphaproteobacteria</taxon>
        <taxon>Rhodobacterales</taxon>
        <taxon>Paracoccaceae</taxon>
        <taxon>Ruixingdingia</taxon>
    </lineage>
</organism>
<dbReference type="InterPro" id="IPR041265">
    <property type="entry name" value="PCC_BT"/>
</dbReference>
<evidence type="ECO:0000256" key="13">
    <source>
        <dbReference type="ARBA" id="ARBA00049495"/>
    </source>
</evidence>
<dbReference type="PROSITE" id="PS00188">
    <property type="entry name" value="BIOTIN"/>
    <property type="match status" value="1"/>
</dbReference>
<feature type="domain" description="ATP-grasp" evidence="16">
    <location>
        <begin position="120"/>
        <end position="317"/>
    </location>
</feature>
<keyword evidence="6 14" id="KW-0547">Nucleotide-binding</keyword>
<dbReference type="InterPro" id="IPR005482">
    <property type="entry name" value="Biotin_COase_C"/>
</dbReference>
<keyword evidence="12" id="KW-0092">Biotin</keyword>
<dbReference type="EMBL" id="JAVKPH010000005">
    <property type="protein sequence ID" value="MDR5652285.1"/>
    <property type="molecule type" value="Genomic_DNA"/>
</dbReference>
<dbReference type="PROSITE" id="PS00867">
    <property type="entry name" value="CPSASE_2"/>
    <property type="match status" value="1"/>
</dbReference>
<keyword evidence="10" id="KW-0443">Lipid metabolism</keyword>
<comment type="pathway">
    <text evidence="2">Metabolic intermediate metabolism; propanoyl-CoA degradation; succinyl-CoA from propanoyl-CoA: step 1/3.</text>
</comment>
<keyword evidence="9" id="KW-0442">Lipid degradation</keyword>
<dbReference type="InterPro" id="IPR011054">
    <property type="entry name" value="Rudment_hybrid_motif"/>
</dbReference>
<gene>
    <name evidence="18" type="ORF">RGD00_06710</name>
</gene>
<dbReference type="PANTHER" id="PTHR18866:SF33">
    <property type="entry name" value="METHYLCROTONOYL-COA CARBOXYLASE SUBUNIT ALPHA, MITOCHONDRIAL-RELATED"/>
    <property type="match status" value="1"/>
</dbReference>
<dbReference type="SUPFAM" id="SSF51246">
    <property type="entry name" value="Rudiment single hybrid motif"/>
    <property type="match status" value="1"/>
</dbReference>
<protein>
    <recommendedName>
        <fullName evidence="3">propionyl-CoA carboxylase</fullName>
        <ecNumber evidence="3">6.4.1.3</ecNumber>
    </recommendedName>
</protein>
<evidence type="ECO:0000256" key="10">
    <source>
        <dbReference type="ARBA" id="ARBA00023098"/>
    </source>
</evidence>
<dbReference type="Pfam" id="PF00364">
    <property type="entry name" value="Biotin_lipoyl"/>
    <property type="match status" value="1"/>
</dbReference>
<evidence type="ECO:0000256" key="6">
    <source>
        <dbReference type="ARBA" id="ARBA00022741"/>
    </source>
</evidence>
<evidence type="ECO:0000256" key="11">
    <source>
        <dbReference type="ARBA" id="ARBA00023211"/>
    </source>
</evidence>
<evidence type="ECO:0000256" key="2">
    <source>
        <dbReference type="ARBA" id="ARBA00005060"/>
    </source>
</evidence>
<dbReference type="Gene3D" id="2.40.50.100">
    <property type="match status" value="1"/>
</dbReference>
<keyword evidence="4" id="KW-0436">Ligase</keyword>
<dbReference type="Pfam" id="PF00289">
    <property type="entry name" value="Biotin_carb_N"/>
    <property type="match status" value="1"/>
</dbReference>
<feature type="domain" description="Lipoyl-binding" evidence="15">
    <location>
        <begin position="590"/>
        <end position="666"/>
    </location>
</feature>
<dbReference type="RefSeq" id="WP_310456534.1">
    <property type="nucleotide sequence ID" value="NZ_JAVKPH010000005.1"/>
</dbReference>
<dbReference type="PROSITE" id="PS00866">
    <property type="entry name" value="CPSASE_1"/>
    <property type="match status" value="1"/>
</dbReference>
<dbReference type="InterPro" id="IPR001882">
    <property type="entry name" value="Biotin_BS"/>
</dbReference>
<dbReference type="PROSITE" id="PS50979">
    <property type="entry name" value="BC"/>
    <property type="match status" value="1"/>
</dbReference>
<dbReference type="Gene3D" id="3.30.700.30">
    <property type="match status" value="1"/>
</dbReference>
<keyword evidence="7 14" id="KW-0067">ATP-binding</keyword>
<dbReference type="PANTHER" id="PTHR18866">
    <property type="entry name" value="CARBOXYLASE:PYRUVATE/ACETYL-COA/PROPIONYL-COA CARBOXYLASE"/>
    <property type="match status" value="1"/>
</dbReference>
<dbReference type="InterPro" id="IPR050856">
    <property type="entry name" value="Biotin_carboxylase_complex"/>
</dbReference>
<evidence type="ECO:0000313" key="18">
    <source>
        <dbReference type="EMBL" id="MDR5652285.1"/>
    </source>
</evidence>
<evidence type="ECO:0000256" key="4">
    <source>
        <dbReference type="ARBA" id="ARBA00022598"/>
    </source>
</evidence>
<evidence type="ECO:0000256" key="5">
    <source>
        <dbReference type="ARBA" id="ARBA00022723"/>
    </source>
</evidence>
<sequence length="666" mass="72726">MFKKILIANRGEIACRVIKTARKMGIQTVAVYSDADRNALHVQMADEAVHIGPPPANQSYIVIDKIMEAIRKTGAEAVHPGYGFLSENMNFAAALEKEGVVFIGPPSGAIEAMGDKITSKKLAQEAGVSTVPGYMGLIADADEAVKISDQIGYPVMIKASAGGGGKGMRIAWNAQEAREGFESSKNEAANSFGDDRIFIEKFVTQPRHIEIQVLADKHGNTVYLHERECSIQRRNQKVIEEAPSPFLDEATRKAMGEQACALARAVGYTSAGTVEFIVDGDRNFYFLEMNTRLQVEHPVTELITGVDLVEQMIRVAAGEKLPFAQADLKINGWAMESRLYAEDPYRNFLPSIGRLTRYRPPVEGKTDGGIVRNDTGVYEGGEISMYYDPMIAKLCTWGPTRADAIEEMRLALDTFEVEGIGHNLPFCSAVMDHPRFVSGAITTAFIAEEYPEGFAGAALDAALLRRVAAAAAAMNRVAEIRRTRISGTMDNHTRRVGDDWVVTVQDEAFAVAIAADPQGSTVTFEDGEQIRVESDWTPGQPLARMTVNGTPLVIKTGKIPMGFRMRLRGADLRVLVQSPRQKALSAHMLEKVAPDTSKFLLCPMPGLVVKISVEEGQEVQEGQALATVEAMKMENILKAERKGVVKKINASAGASLRVDDVIMEFE</sequence>
<dbReference type="InterPro" id="IPR011764">
    <property type="entry name" value="Biotin_carboxylation_dom"/>
</dbReference>
<dbReference type="Pfam" id="PF18140">
    <property type="entry name" value="PCC_BT"/>
    <property type="match status" value="1"/>
</dbReference>
<evidence type="ECO:0000256" key="7">
    <source>
        <dbReference type="ARBA" id="ARBA00022840"/>
    </source>
</evidence>
<keyword evidence="11" id="KW-0464">Manganese</keyword>
<evidence type="ECO:0000256" key="14">
    <source>
        <dbReference type="PROSITE-ProRule" id="PRU00409"/>
    </source>
</evidence>
<dbReference type="Gene3D" id="3.30.470.20">
    <property type="entry name" value="ATP-grasp fold, B domain"/>
    <property type="match status" value="1"/>
</dbReference>
<name>A0ABU1F5Y7_9RHOB</name>
<dbReference type="PROSITE" id="PS50975">
    <property type="entry name" value="ATP_GRASP"/>
    <property type="match status" value="1"/>
</dbReference>
<evidence type="ECO:0000256" key="3">
    <source>
        <dbReference type="ARBA" id="ARBA00013050"/>
    </source>
</evidence>
<dbReference type="InterPro" id="IPR005479">
    <property type="entry name" value="CPAse_ATP-bd"/>
</dbReference>
<comment type="cofactor">
    <cofactor evidence="1">
        <name>biotin</name>
        <dbReference type="ChEBI" id="CHEBI:57586"/>
    </cofactor>
</comment>
<dbReference type="EC" id="6.4.1.3" evidence="3"/>
<comment type="catalytic activity">
    <reaction evidence="13">
        <text>propanoyl-CoA + hydrogencarbonate + ATP = (S)-methylmalonyl-CoA + ADP + phosphate + H(+)</text>
        <dbReference type="Rhea" id="RHEA:23720"/>
        <dbReference type="ChEBI" id="CHEBI:15378"/>
        <dbReference type="ChEBI" id="CHEBI:17544"/>
        <dbReference type="ChEBI" id="CHEBI:30616"/>
        <dbReference type="ChEBI" id="CHEBI:43474"/>
        <dbReference type="ChEBI" id="CHEBI:57327"/>
        <dbReference type="ChEBI" id="CHEBI:57392"/>
        <dbReference type="ChEBI" id="CHEBI:456216"/>
        <dbReference type="EC" id="6.4.1.3"/>
    </reaction>
    <physiologicalReaction direction="left-to-right" evidence="13">
        <dbReference type="Rhea" id="RHEA:23721"/>
    </physiologicalReaction>
</comment>
<dbReference type="NCBIfam" id="NF006367">
    <property type="entry name" value="PRK08591.1"/>
    <property type="match status" value="1"/>
</dbReference>
<dbReference type="PROSITE" id="PS50968">
    <property type="entry name" value="BIOTINYL_LIPOYL"/>
    <property type="match status" value="1"/>
</dbReference>
<dbReference type="SUPFAM" id="SSF52440">
    <property type="entry name" value="PreATP-grasp domain"/>
    <property type="match status" value="1"/>
</dbReference>
<evidence type="ECO:0000256" key="12">
    <source>
        <dbReference type="ARBA" id="ARBA00023267"/>
    </source>
</evidence>
<dbReference type="CDD" id="cd06850">
    <property type="entry name" value="biotinyl_domain"/>
    <property type="match status" value="1"/>
</dbReference>
<keyword evidence="5" id="KW-0479">Metal-binding</keyword>
<dbReference type="SUPFAM" id="SSF51230">
    <property type="entry name" value="Single hybrid motif"/>
    <property type="match status" value="1"/>
</dbReference>
<dbReference type="SMART" id="SM00878">
    <property type="entry name" value="Biotin_carb_C"/>
    <property type="match status" value="1"/>
</dbReference>
<accession>A0ABU1F5Y7</accession>
<evidence type="ECO:0000256" key="1">
    <source>
        <dbReference type="ARBA" id="ARBA00001953"/>
    </source>
</evidence>
<keyword evidence="8" id="KW-0460">Magnesium</keyword>
<dbReference type="Pfam" id="PF02785">
    <property type="entry name" value="Biotin_carb_C"/>
    <property type="match status" value="1"/>
</dbReference>
<dbReference type="InterPro" id="IPR011761">
    <property type="entry name" value="ATP-grasp"/>
</dbReference>